<gene>
    <name evidence="7" type="ORF">DCW74_21065</name>
    <name evidence="8" type="ORF">DEB45_07070</name>
</gene>
<dbReference type="Pfam" id="PF03724">
    <property type="entry name" value="META"/>
    <property type="match status" value="1"/>
</dbReference>
<evidence type="ECO:0000259" key="6">
    <source>
        <dbReference type="Pfam" id="PF09864"/>
    </source>
</evidence>
<keyword evidence="1" id="KW-0732">Signal</keyword>
<evidence type="ECO:0000256" key="1">
    <source>
        <dbReference type="ARBA" id="ARBA00022729"/>
    </source>
</evidence>
<keyword evidence="4" id="KW-0449">Lipoprotein</keyword>
<accession>A0A358DYI9</accession>
<dbReference type="Gene3D" id="2.40.128.270">
    <property type="match status" value="1"/>
</dbReference>
<evidence type="ECO:0000313" key="8">
    <source>
        <dbReference type="EMBL" id="HBU51003.1"/>
    </source>
</evidence>
<dbReference type="InterPro" id="IPR036328">
    <property type="entry name" value="MliC_sf"/>
</dbReference>
<dbReference type="SUPFAM" id="SSF141488">
    <property type="entry name" value="YdhA-like"/>
    <property type="match status" value="1"/>
</dbReference>
<evidence type="ECO:0000256" key="3">
    <source>
        <dbReference type="ARBA" id="ARBA00023139"/>
    </source>
</evidence>
<dbReference type="EMBL" id="DNAN01000737">
    <property type="protein sequence ID" value="HAW78215.1"/>
    <property type="molecule type" value="Genomic_DNA"/>
</dbReference>
<dbReference type="InterPro" id="IPR053147">
    <property type="entry name" value="Hsp_HslJ-like"/>
</dbReference>
<feature type="domain" description="DUF306" evidence="5">
    <location>
        <begin position="37"/>
        <end position="135"/>
    </location>
</feature>
<evidence type="ECO:0000313" key="9">
    <source>
        <dbReference type="Proteomes" id="UP000263517"/>
    </source>
</evidence>
<dbReference type="PROSITE" id="PS51257">
    <property type="entry name" value="PROKAR_LIPOPROTEIN"/>
    <property type="match status" value="1"/>
</dbReference>
<evidence type="ECO:0000259" key="5">
    <source>
        <dbReference type="Pfam" id="PF03724"/>
    </source>
</evidence>
<dbReference type="Gene3D" id="2.40.128.200">
    <property type="match status" value="1"/>
</dbReference>
<evidence type="ECO:0000313" key="10">
    <source>
        <dbReference type="Proteomes" id="UP000264779"/>
    </source>
</evidence>
<name>A0A358DYI9_9ALTE</name>
<dbReference type="RefSeq" id="WP_272964340.1">
    <property type="nucleotide sequence ID" value="NZ_CALBIY010000102.1"/>
</dbReference>
<evidence type="ECO:0000256" key="4">
    <source>
        <dbReference type="ARBA" id="ARBA00023288"/>
    </source>
</evidence>
<dbReference type="Proteomes" id="UP000264779">
    <property type="component" value="Unassembled WGS sequence"/>
</dbReference>
<proteinExistence type="predicted"/>
<dbReference type="InterPro" id="IPR018660">
    <property type="entry name" value="MliC"/>
</dbReference>
<dbReference type="Proteomes" id="UP000263517">
    <property type="component" value="Unassembled WGS sequence"/>
</dbReference>
<organism evidence="8 10">
    <name type="scientific">Alteromonas australica</name>
    <dbReference type="NCBI Taxonomy" id="589873"/>
    <lineage>
        <taxon>Bacteria</taxon>
        <taxon>Pseudomonadati</taxon>
        <taxon>Pseudomonadota</taxon>
        <taxon>Gammaproteobacteria</taxon>
        <taxon>Alteromonadales</taxon>
        <taxon>Alteromonadaceae</taxon>
        <taxon>Alteromonas/Salinimonas group</taxon>
        <taxon>Alteromonas</taxon>
    </lineage>
</organism>
<dbReference type="InterPro" id="IPR038670">
    <property type="entry name" value="HslJ-like_sf"/>
</dbReference>
<dbReference type="EMBL" id="DONK01000107">
    <property type="protein sequence ID" value="HBU51003.1"/>
    <property type="molecule type" value="Genomic_DNA"/>
</dbReference>
<dbReference type="PANTHER" id="PTHR35535:SF1">
    <property type="entry name" value="HEAT SHOCK PROTEIN HSLJ"/>
    <property type="match status" value="1"/>
</dbReference>
<keyword evidence="2" id="KW-0472">Membrane</keyword>
<feature type="domain" description="C-type lysozyme inhibitor" evidence="6">
    <location>
        <begin position="165"/>
        <end position="221"/>
    </location>
</feature>
<dbReference type="AlphaFoldDB" id="A0A358DYI9"/>
<dbReference type="InterPro" id="IPR005184">
    <property type="entry name" value="DUF306_Meta_HslJ"/>
</dbReference>
<sequence length="233" mass="25832">MRKHLILIAPIFAFFLVLSGGCSSTRSQQTTLKTSTMLQGQYTVEDVNKRGIIDYSQLTLRVNGNQVSGSTGCNHFTGSIESQGDALHISQLAVTRKLCPEALMHQEQQYISSLETVNTLSINTPYILLQNSNNDNVQVKLLKTSHASSLQPKRQDASAGVTHLFQCEDIGMISMMFVGPETITLTTATTSQTLHREKSASGAKYRHGDMVFWNKGQQGIYREQDHTYQCISV</sequence>
<evidence type="ECO:0008006" key="11">
    <source>
        <dbReference type="Google" id="ProtNLM"/>
    </source>
</evidence>
<dbReference type="Pfam" id="PF09864">
    <property type="entry name" value="MliC"/>
    <property type="match status" value="1"/>
</dbReference>
<evidence type="ECO:0000313" key="7">
    <source>
        <dbReference type="EMBL" id="HAW78215.1"/>
    </source>
</evidence>
<keyword evidence="3" id="KW-0564">Palmitate</keyword>
<comment type="caution">
    <text evidence="8">The sequence shown here is derived from an EMBL/GenBank/DDBJ whole genome shotgun (WGS) entry which is preliminary data.</text>
</comment>
<reference evidence="9 10" key="1">
    <citation type="journal article" date="2018" name="Nat. Biotechnol.">
        <title>A standardized bacterial taxonomy based on genome phylogeny substantially revises the tree of life.</title>
        <authorList>
            <person name="Parks D.H."/>
            <person name="Chuvochina M."/>
            <person name="Waite D.W."/>
            <person name="Rinke C."/>
            <person name="Skarshewski A."/>
            <person name="Chaumeil P.A."/>
            <person name="Hugenholtz P."/>
        </authorList>
    </citation>
    <scope>NUCLEOTIDE SEQUENCE [LARGE SCALE GENOMIC DNA]</scope>
    <source>
        <strain evidence="8">UBA11621</strain>
        <strain evidence="7">UBA11978</strain>
    </source>
</reference>
<evidence type="ECO:0000256" key="2">
    <source>
        <dbReference type="ARBA" id="ARBA00023136"/>
    </source>
</evidence>
<dbReference type="PANTHER" id="PTHR35535">
    <property type="entry name" value="HEAT SHOCK PROTEIN HSLJ"/>
    <property type="match status" value="1"/>
</dbReference>
<protein>
    <recommendedName>
        <fullName evidence="11">META domain-containing protein</fullName>
    </recommendedName>
</protein>